<comment type="caution">
    <text evidence="2">The sequence shown here is derived from an EMBL/GenBank/DDBJ whole genome shotgun (WGS) entry which is preliminary data.</text>
</comment>
<proteinExistence type="predicted"/>
<name>A0ABW6RWR7_9NOCA</name>
<reference evidence="2 3" key="1">
    <citation type="submission" date="2024-10" db="EMBL/GenBank/DDBJ databases">
        <title>The Natural Products Discovery Center: Release of the First 8490 Sequenced Strains for Exploring Actinobacteria Biosynthetic Diversity.</title>
        <authorList>
            <person name="Kalkreuter E."/>
            <person name="Kautsar S.A."/>
            <person name="Yang D."/>
            <person name="Bader C.D."/>
            <person name="Teijaro C.N."/>
            <person name="Fluegel L."/>
            <person name="Davis C.M."/>
            <person name="Simpson J.R."/>
            <person name="Lauterbach L."/>
            <person name="Steele A.D."/>
            <person name="Gui C."/>
            <person name="Meng S."/>
            <person name="Li G."/>
            <person name="Viehrig K."/>
            <person name="Ye F."/>
            <person name="Su P."/>
            <person name="Kiefer A.F."/>
            <person name="Nichols A."/>
            <person name="Cepeda A.J."/>
            <person name="Yan W."/>
            <person name="Fan B."/>
            <person name="Jiang Y."/>
            <person name="Adhikari A."/>
            <person name="Zheng C.-J."/>
            <person name="Schuster L."/>
            <person name="Cowan T.M."/>
            <person name="Smanski M.J."/>
            <person name="Chevrette M.G."/>
            <person name="De Carvalho L.P.S."/>
            <person name="Shen B."/>
        </authorList>
    </citation>
    <scope>NUCLEOTIDE SEQUENCE [LARGE SCALE GENOMIC DNA]</scope>
    <source>
        <strain evidence="2 3">NPDC002593</strain>
    </source>
</reference>
<dbReference type="InterPro" id="IPR036388">
    <property type="entry name" value="WH-like_DNA-bd_sf"/>
</dbReference>
<dbReference type="SMART" id="SM01012">
    <property type="entry name" value="ANTAR"/>
    <property type="match status" value="1"/>
</dbReference>
<dbReference type="InterPro" id="IPR005561">
    <property type="entry name" value="ANTAR"/>
</dbReference>
<dbReference type="Gene3D" id="1.10.10.10">
    <property type="entry name" value="Winged helix-like DNA-binding domain superfamily/Winged helix DNA-binding domain"/>
    <property type="match status" value="1"/>
</dbReference>
<evidence type="ECO:0000313" key="3">
    <source>
        <dbReference type="Proteomes" id="UP001601992"/>
    </source>
</evidence>
<evidence type="ECO:0000259" key="1">
    <source>
        <dbReference type="SMART" id="SM01012"/>
    </source>
</evidence>
<protein>
    <submittedName>
        <fullName evidence="2">ANTAR domain-containing protein</fullName>
    </submittedName>
</protein>
<feature type="domain" description="ANTAR" evidence="1">
    <location>
        <begin position="5"/>
        <end position="58"/>
    </location>
</feature>
<dbReference type="Proteomes" id="UP001601992">
    <property type="component" value="Unassembled WGS sequence"/>
</dbReference>
<accession>A0ABW6RWR7</accession>
<evidence type="ECO:0000313" key="2">
    <source>
        <dbReference type="EMBL" id="MFF3568457.1"/>
    </source>
</evidence>
<dbReference type="RefSeq" id="WP_051193943.1">
    <property type="nucleotide sequence ID" value="NZ_JBIAQY010000003.1"/>
</dbReference>
<gene>
    <name evidence="2" type="ORF">ACFYXQ_11860</name>
</gene>
<dbReference type="EMBL" id="JBIAQY010000003">
    <property type="protein sequence ID" value="MFF3568457.1"/>
    <property type="molecule type" value="Genomic_DNA"/>
</dbReference>
<keyword evidence="3" id="KW-1185">Reference proteome</keyword>
<dbReference type="Pfam" id="PF03861">
    <property type="entry name" value="ANTAR"/>
    <property type="match status" value="1"/>
</dbReference>
<organism evidence="2 3">
    <name type="scientific">Nocardia jiangxiensis</name>
    <dbReference type="NCBI Taxonomy" id="282685"/>
    <lineage>
        <taxon>Bacteria</taxon>
        <taxon>Bacillati</taxon>
        <taxon>Actinomycetota</taxon>
        <taxon>Actinomycetes</taxon>
        <taxon>Mycobacteriales</taxon>
        <taxon>Nocardiaceae</taxon>
        <taxon>Nocardia</taxon>
    </lineage>
</organism>
<sequence length="96" mass="10318">MTQPAIETFHRNDARMLDTAEGVLVALRRYSPAEAFAEILDTARRHRVPALGLARALVELAGAEPPVDTPDVSAAVARTAWGHLLARPNLDVPTPA</sequence>